<name>A0ABV0MVV4_9TELE</name>
<evidence type="ECO:0000256" key="2">
    <source>
        <dbReference type="ARBA" id="ARBA00022729"/>
    </source>
</evidence>
<dbReference type="Gene3D" id="2.60.40.10">
    <property type="entry name" value="Immunoglobulins"/>
    <property type="match status" value="1"/>
</dbReference>
<keyword evidence="6" id="KW-1185">Reference proteome</keyword>
<keyword evidence="3" id="KW-0472">Membrane</keyword>
<dbReference type="PANTHER" id="PTHR12080">
    <property type="entry name" value="SIGNALING LYMPHOCYTIC ACTIVATION MOLECULE"/>
    <property type="match status" value="1"/>
</dbReference>
<dbReference type="EMBL" id="JAHRIO010012382">
    <property type="protein sequence ID" value="MEQ2162734.1"/>
    <property type="molecule type" value="Genomic_DNA"/>
</dbReference>
<organism evidence="5 6">
    <name type="scientific">Goodea atripinnis</name>
    <dbReference type="NCBI Taxonomy" id="208336"/>
    <lineage>
        <taxon>Eukaryota</taxon>
        <taxon>Metazoa</taxon>
        <taxon>Chordata</taxon>
        <taxon>Craniata</taxon>
        <taxon>Vertebrata</taxon>
        <taxon>Euteleostomi</taxon>
        <taxon>Actinopterygii</taxon>
        <taxon>Neopterygii</taxon>
        <taxon>Teleostei</taxon>
        <taxon>Neoteleostei</taxon>
        <taxon>Acanthomorphata</taxon>
        <taxon>Ovalentaria</taxon>
        <taxon>Atherinomorphae</taxon>
        <taxon>Cyprinodontiformes</taxon>
        <taxon>Goodeidae</taxon>
        <taxon>Goodea</taxon>
    </lineage>
</organism>
<comment type="subcellular location">
    <subcellularLocation>
        <location evidence="1">Membrane</location>
    </subcellularLocation>
</comment>
<proteinExistence type="predicted"/>
<dbReference type="InterPro" id="IPR015631">
    <property type="entry name" value="CD2/SLAM_rcpt"/>
</dbReference>
<sequence>FYFLYTCLPHITKQNTSQKSCASFFPFICLNKMKMTLKYFAILCTISGLCVGDCVLPNDHLNASVGGSVIFVTNLNPTDGPFRLVAWYFGTDSNPIVSSQPTVNMTAPEYDGRITLFSSTGSLELRNLKLSDSGEYRVTILSTEGLLRT</sequence>
<evidence type="ECO:0000313" key="5">
    <source>
        <dbReference type="EMBL" id="MEQ2162734.1"/>
    </source>
</evidence>
<reference evidence="5 6" key="1">
    <citation type="submission" date="2021-06" db="EMBL/GenBank/DDBJ databases">
        <authorList>
            <person name="Palmer J.M."/>
        </authorList>
    </citation>
    <scope>NUCLEOTIDE SEQUENCE [LARGE SCALE GENOMIC DNA]</scope>
    <source>
        <strain evidence="5 6">GA_2019</strain>
        <tissue evidence="5">Muscle</tissue>
    </source>
</reference>
<comment type="caution">
    <text evidence="5">The sequence shown here is derived from an EMBL/GenBank/DDBJ whole genome shotgun (WGS) entry which is preliminary data.</text>
</comment>
<evidence type="ECO:0000313" key="6">
    <source>
        <dbReference type="Proteomes" id="UP001476798"/>
    </source>
</evidence>
<evidence type="ECO:0000256" key="1">
    <source>
        <dbReference type="ARBA" id="ARBA00004370"/>
    </source>
</evidence>
<keyword evidence="2" id="KW-0732">Signal</keyword>
<dbReference type="Proteomes" id="UP001476798">
    <property type="component" value="Unassembled WGS sequence"/>
</dbReference>
<keyword evidence="4" id="KW-0325">Glycoprotein</keyword>
<evidence type="ECO:0008006" key="7">
    <source>
        <dbReference type="Google" id="ProtNLM"/>
    </source>
</evidence>
<dbReference type="InterPro" id="IPR013783">
    <property type="entry name" value="Ig-like_fold"/>
</dbReference>
<accession>A0ABV0MVV4</accession>
<protein>
    <recommendedName>
        <fullName evidence="7">Immunoglobulin V-set domain-containing protein</fullName>
    </recommendedName>
</protein>
<feature type="non-terminal residue" evidence="5">
    <location>
        <position position="1"/>
    </location>
</feature>
<gene>
    <name evidence="5" type="ORF">GOODEAATRI_022855</name>
</gene>
<dbReference type="InterPro" id="IPR036179">
    <property type="entry name" value="Ig-like_dom_sf"/>
</dbReference>
<dbReference type="PANTHER" id="PTHR12080:SF48">
    <property type="entry name" value="IMMUNOGLOBULIN SUBTYPE DOMAIN-CONTAINING PROTEIN"/>
    <property type="match status" value="1"/>
</dbReference>
<evidence type="ECO:0000256" key="4">
    <source>
        <dbReference type="ARBA" id="ARBA00023180"/>
    </source>
</evidence>
<evidence type="ECO:0000256" key="3">
    <source>
        <dbReference type="ARBA" id="ARBA00023136"/>
    </source>
</evidence>
<dbReference type="SUPFAM" id="SSF48726">
    <property type="entry name" value="Immunoglobulin"/>
    <property type="match status" value="1"/>
</dbReference>